<dbReference type="RefSeq" id="WP_340346728.1">
    <property type="nucleotide sequence ID" value="NZ_JBBKZT010000020.1"/>
</dbReference>
<evidence type="ECO:0000313" key="4">
    <source>
        <dbReference type="Proteomes" id="UP001385892"/>
    </source>
</evidence>
<dbReference type="InterPro" id="IPR052512">
    <property type="entry name" value="4CMD/NDH-1_regulator"/>
</dbReference>
<feature type="chain" id="PRO_5045413148" evidence="1">
    <location>
        <begin position="22"/>
        <end position="259"/>
    </location>
</feature>
<proteinExistence type="predicted"/>
<dbReference type="EMBL" id="JBBKZT010000020">
    <property type="protein sequence ID" value="MEJ8851189.1"/>
    <property type="molecule type" value="Genomic_DNA"/>
</dbReference>
<feature type="signal peptide" evidence="1">
    <location>
        <begin position="1"/>
        <end position="21"/>
    </location>
</feature>
<keyword evidence="4" id="KW-1185">Reference proteome</keyword>
<protein>
    <submittedName>
        <fullName evidence="3">Carboxymuconolactone decarboxylase family protein</fullName>
    </submittedName>
</protein>
<dbReference type="SUPFAM" id="SSF69118">
    <property type="entry name" value="AhpD-like"/>
    <property type="match status" value="1"/>
</dbReference>
<dbReference type="PANTHER" id="PTHR33570">
    <property type="entry name" value="4-CARBOXYMUCONOLACTONE DECARBOXYLASE FAMILY PROTEIN"/>
    <property type="match status" value="1"/>
</dbReference>
<evidence type="ECO:0000313" key="3">
    <source>
        <dbReference type="EMBL" id="MEJ8851189.1"/>
    </source>
</evidence>
<organism evidence="3 4">
    <name type="scientific">Variovorax rhizosphaerae</name>
    <dbReference type="NCBI Taxonomy" id="1836200"/>
    <lineage>
        <taxon>Bacteria</taxon>
        <taxon>Pseudomonadati</taxon>
        <taxon>Pseudomonadota</taxon>
        <taxon>Betaproteobacteria</taxon>
        <taxon>Burkholderiales</taxon>
        <taxon>Comamonadaceae</taxon>
        <taxon>Variovorax</taxon>
    </lineage>
</organism>
<dbReference type="PANTHER" id="PTHR33570:SF9">
    <property type="entry name" value="BLL4600 PROTEIN"/>
    <property type="match status" value="1"/>
</dbReference>
<gene>
    <name evidence="3" type="ORF">WKW82_31445</name>
</gene>
<feature type="domain" description="Carboxymuconolactone decarboxylase-like" evidence="2">
    <location>
        <begin position="42"/>
        <end position="124"/>
    </location>
</feature>
<comment type="caution">
    <text evidence="3">The sequence shown here is derived from an EMBL/GenBank/DDBJ whole genome shotgun (WGS) entry which is preliminary data.</text>
</comment>
<name>A0ABU8WUY0_9BURK</name>
<dbReference type="Proteomes" id="UP001385892">
    <property type="component" value="Unassembled WGS sequence"/>
</dbReference>
<accession>A0ABU8WUY0</accession>
<feature type="domain" description="Carboxymuconolactone decarboxylase-like" evidence="2">
    <location>
        <begin position="172"/>
        <end position="251"/>
    </location>
</feature>
<dbReference type="InterPro" id="IPR029032">
    <property type="entry name" value="AhpD-like"/>
</dbReference>
<dbReference type="InterPro" id="IPR003779">
    <property type="entry name" value="CMD-like"/>
</dbReference>
<evidence type="ECO:0000256" key="1">
    <source>
        <dbReference type="SAM" id="SignalP"/>
    </source>
</evidence>
<keyword evidence="1" id="KW-0732">Signal</keyword>
<sequence>MKILSIATASLSLLASSLGHAQGNASSPSTVTSADVRSVAPAMDKYATVVLEGEIWRRPDLSARDRSIVTVAAMIARNQVIEMPAQINRALDNGVKPSELSELITHLAFYSGWPNALQAVAITRPIYAKRRIGIDQLPAVSPQLLPIDVASEAQRATSVEENFGSVSRGVVKYTGEVLFQDLWLRPALAPRDRSLVTISALIATGQVAQLGAHLNRAMDNGLTKPQASEVLTHLAFYGGWPNVFTAMPIVKTVFEKRPG</sequence>
<evidence type="ECO:0000259" key="2">
    <source>
        <dbReference type="Pfam" id="PF02627"/>
    </source>
</evidence>
<dbReference type="Gene3D" id="1.20.1290.10">
    <property type="entry name" value="AhpD-like"/>
    <property type="match status" value="1"/>
</dbReference>
<reference evidence="3 4" key="1">
    <citation type="submission" date="2024-03" db="EMBL/GenBank/DDBJ databases">
        <title>Novel species of the genus Variovorax.</title>
        <authorList>
            <person name="Liu Q."/>
            <person name="Xin Y.-H."/>
        </authorList>
    </citation>
    <scope>NUCLEOTIDE SEQUENCE [LARGE SCALE GENOMIC DNA]</scope>
    <source>
        <strain evidence="3 4">KACC 18900</strain>
    </source>
</reference>
<dbReference type="Pfam" id="PF02627">
    <property type="entry name" value="CMD"/>
    <property type="match status" value="2"/>
</dbReference>